<reference evidence="4 5" key="1">
    <citation type="submission" date="2020-10" db="EMBL/GenBank/DDBJ databases">
        <authorList>
            <person name="Klimov P.B."/>
            <person name="Dyachkov S.M."/>
            <person name="Chetverikov P.E."/>
        </authorList>
    </citation>
    <scope>NUCLEOTIDE SEQUENCE [LARGE SCALE GENOMIC DNA]</scope>
    <source>
        <strain evidence="4">BMOC 18-1129-001#AD2665</strain>
        <tissue evidence="4">Entire mites</tissue>
    </source>
</reference>
<evidence type="ECO:0000313" key="5">
    <source>
        <dbReference type="Proteomes" id="UP000825002"/>
    </source>
</evidence>
<keyword evidence="5" id="KW-1185">Reference proteome</keyword>
<organism evidence="4 5">
    <name type="scientific">Fragariocoptes setiger</name>
    <dbReference type="NCBI Taxonomy" id="1670756"/>
    <lineage>
        <taxon>Eukaryota</taxon>
        <taxon>Metazoa</taxon>
        <taxon>Ecdysozoa</taxon>
        <taxon>Arthropoda</taxon>
        <taxon>Chelicerata</taxon>
        <taxon>Arachnida</taxon>
        <taxon>Acari</taxon>
        <taxon>Acariformes</taxon>
        <taxon>Trombidiformes</taxon>
        <taxon>Prostigmata</taxon>
        <taxon>Eupodina</taxon>
        <taxon>Eriophyoidea</taxon>
        <taxon>Phytoptidae</taxon>
        <taxon>Fragariocoptes</taxon>
    </lineage>
</organism>
<dbReference type="PANTHER" id="PTHR19307">
    <property type="entry name" value="TUMOR PROTEIN D52"/>
    <property type="match status" value="1"/>
</dbReference>
<evidence type="ECO:0000313" key="4">
    <source>
        <dbReference type="EMBL" id="KAG9510212.1"/>
    </source>
</evidence>
<keyword evidence="2" id="KW-0175">Coiled coil</keyword>
<sequence>MAELGGFGQEQEPRDVLQDDVTGASSEPELVDQSYLNQLTSEQRAKLEDEWKAELAKTEDEISTLRQVLSARLKHAQDLKKKLGIGAWQELTNDLQQSIKTVQETTAYQKTSETVKFAAEKTTDIFGSLGDSISKRLGDVKNSSAFKSFEERVGSAVGTVKPGTTNQPPSEPSPPAI</sequence>
<feature type="region of interest" description="Disordered" evidence="3">
    <location>
        <begin position="1"/>
        <end position="35"/>
    </location>
</feature>
<gene>
    <name evidence="4" type="primary">F13E6.1</name>
    <name evidence="4" type="ORF">GZH46_01252</name>
</gene>
<name>A0ABQ7S9Y0_9ACAR</name>
<dbReference type="Pfam" id="PF04201">
    <property type="entry name" value="TPD52"/>
    <property type="match status" value="1"/>
</dbReference>
<dbReference type="EMBL" id="JAIFTH010000202">
    <property type="protein sequence ID" value="KAG9510212.1"/>
    <property type="molecule type" value="Genomic_DNA"/>
</dbReference>
<evidence type="ECO:0000256" key="3">
    <source>
        <dbReference type="SAM" id="MobiDB-lite"/>
    </source>
</evidence>
<comment type="caution">
    <text evidence="4">The sequence shown here is derived from an EMBL/GenBank/DDBJ whole genome shotgun (WGS) entry which is preliminary data.</text>
</comment>
<evidence type="ECO:0008006" key="6">
    <source>
        <dbReference type="Google" id="ProtNLM"/>
    </source>
</evidence>
<evidence type="ECO:0000256" key="1">
    <source>
        <dbReference type="ARBA" id="ARBA00005702"/>
    </source>
</evidence>
<dbReference type="Proteomes" id="UP000825002">
    <property type="component" value="Unassembled WGS sequence"/>
</dbReference>
<accession>A0ABQ7S9Y0</accession>
<protein>
    <recommendedName>
        <fullName evidence="6">Tumor protein D52</fullName>
    </recommendedName>
</protein>
<comment type="similarity">
    <text evidence="1">Belongs to the TPD52 family.</text>
</comment>
<evidence type="ECO:0000256" key="2">
    <source>
        <dbReference type="ARBA" id="ARBA00023054"/>
    </source>
</evidence>
<feature type="region of interest" description="Disordered" evidence="3">
    <location>
        <begin position="149"/>
        <end position="177"/>
    </location>
</feature>
<proteinExistence type="inferred from homology"/>
<dbReference type="InterPro" id="IPR007327">
    <property type="entry name" value="TPD52"/>
</dbReference>
<dbReference type="PANTHER" id="PTHR19307:SF14">
    <property type="entry name" value="TUMOR PROTEIN D52"/>
    <property type="match status" value="1"/>
</dbReference>